<dbReference type="InterPro" id="IPR050319">
    <property type="entry name" value="ABC_transp_ATP-bind"/>
</dbReference>
<dbReference type="CDD" id="cd03257">
    <property type="entry name" value="ABC_NikE_OppD_transporters"/>
    <property type="match status" value="1"/>
</dbReference>
<dbReference type="OMA" id="KVQIMFQ"/>
<evidence type="ECO:0000259" key="5">
    <source>
        <dbReference type="PROSITE" id="PS50893"/>
    </source>
</evidence>
<dbReference type="InterPro" id="IPR003439">
    <property type="entry name" value="ABC_transporter-like_ATP-bd"/>
</dbReference>
<dbReference type="InterPro" id="IPR027417">
    <property type="entry name" value="P-loop_NTPase"/>
</dbReference>
<dbReference type="SUPFAM" id="SSF52540">
    <property type="entry name" value="P-loop containing nucleoside triphosphate hydrolases"/>
    <property type="match status" value="1"/>
</dbReference>
<dbReference type="PROSITE" id="PS00211">
    <property type="entry name" value="ABC_TRANSPORTER_1"/>
    <property type="match status" value="1"/>
</dbReference>
<dbReference type="OrthoDB" id="5876066at2759"/>
<dbReference type="Pfam" id="PF08352">
    <property type="entry name" value="oligo_HPY"/>
    <property type="match status" value="1"/>
</dbReference>
<comment type="similarity">
    <text evidence="1">Belongs to the ABC transporter superfamily.</text>
</comment>
<feature type="domain" description="ABC transporter" evidence="5">
    <location>
        <begin position="1"/>
        <end position="160"/>
    </location>
</feature>
<evidence type="ECO:0000256" key="2">
    <source>
        <dbReference type="ARBA" id="ARBA00022448"/>
    </source>
</evidence>
<dbReference type="PANTHER" id="PTHR43776:SF7">
    <property type="entry name" value="D,D-DIPEPTIDE TRANSPORT ATP-BINDING PROTEIN DDPF-RELATED"/>
    <property type="match status" value="1"/>
</dbReference>
<evidence type="ECO:0000256" key="3">
    <source>
        <dbReference type="ARBA" id="ARBA00022741"/>
    </source>
</evidence>
<dbReference type="InterPro" id="IPR017871">
    <property type="entry name" value="ABC_transporter-like_CS"/>
</dbReference>
<keyword evidence="4 6" id="KW-0067">ATP-binding</keyword>
<organism evidence="6 7">
    <name type="scientific">Necator americanus</name>
    <name type="common">Human hookworm</name>
    <dbReference type="NCBI Taxonomy" id="51031"/>
    <lineage>
        <taxon>Eukaryota</taxon>
        <taxon>Metazoa</taxon>
        <taxon>Ecdysozoa</taxon>
        <taxon>Nematoda</taxon>
        <taxon>Chromadorea</taxon>
        <taxon>Rhabditida</taxon>
        <taxon>Rhabditina</taxon>
        <taxon>Rhabditomorpha</taxon>
        <taxon>Strongyloidea</taxon>
        <taxon>Ancylostomatidae</taxon>
        <taxon>Bunostominae</taxon>
        <taxon>Necator</taxon>
    </lineage>
</organism>
<protein>
    <submittedName>
        <fullName evidence="6">ABC transporter, ATP-binding protein</fullName>
    </submittedName>
</protein>
<keyword evidence="2" id="KW-0813">Transport</keyword>
<dbReference type="GO" id="GO:0015833">
    <property type="term" value="P:peptide transport"/>
    <property type="evidence" value="ECO:0007669"/>
    <property type="project" value="InterPro"/>
</dbReference>
<dbReference type="PROSITE" id="PS50893">
    <property type="entry name" value="ABC_TRANSPORTER_2"/>
    <property type="match status" value="1"/>
</dbReference>
<dbReference type="GO" id="GO:0016887">
    <property type="term" value="F:ATP hydrolysis activity"/>
    <property type="evidence" value="ECO:0007669"/>
    <property type="project" value="InterPro"/>
</dbReference>
<dbReference type="GO" id="GO:0005524">
    <property type="term" value="F:ATP binding"/>
    <property type="evidence" value="ECO:0007669"/>
    <property type="project" value="UniProtKB-KW"/>
</dbReference>
<dbReference type="InterPro" id="IPR013563">
    <property type="entry name" value="Oligopep_ABC_C"/>
</dbReference>
<sequence>MVFQDPYASLNPRRTVGDILETVLAVNGVGDATARRTRVRSTLERVGLPAAALGRFPHEFSGGQRQRIGIARALVLEPALLICDEPVSALDVSIQAQILNLLVELKRELGLSMLFISHDLSVVRYVADRVHVMQQGKIIESGDHEDIWRAPRHPYTRTLLAAIPGRELTAEAA</sequence>
<reference evidence="7" key="1">
    <citation type="journal article" date="2014" name="Nat. Genet.">
        <title>Genome of the human hookworm Necator americanus.</title>
        <authorList>
            <person name="Tang Y.T."/>
            <person name="Gao X."/>
            <person name="Rosa B.A."/>
            <person name="Abubucker S."/>
            <person name="Hallsworth-Pepin K."/>
            <person name="Martin J."/>
            <person name="Tyagi R."/>
            <person name="Heizer E."/>
            <person name="Zhang X."/>
            <person name="Bhonagiri-Palsikar V."/>
            <person name="Minx P."/>
            <person name="Warren W.C."/>
            <person name="Wang Q."/>
            <person name="Zhan B."/>
            <person name="Hotez P.J."/>
            <person name="Sternberg P.W."/>
            <person name="Dougall A."/>
            <person name="Gaze S.T."/>
            <person name="Mulvenna J."/>
            <person name="Sotillo J."/>
            <person name="Ranganathan S."/>
            <person name="Rabelo E.M."/>
            <person name="Wilson R.K."/>
            <person name="Felgner P.L."/>
            <person name="Bethony J."/>
            <person name="Hawdon J.M."/>
            <person name="Gasser R.B."/>
            <person name="Loukas A."/>
            <person name="Mitreva M."/>
        </authorList>
    </citation>
    <scope>NUCLEOTIDE SEQUENCE [LARGE SCALE GENOMIC DNA]</scope>
</reference>
<dbReference type="EMBL" id="KI660950">
    <property type="protein sequence ID" value="ETN73406.1"/>
    <property type="molecule type" value="Genomic_DNA"/>
</dbReference>
<accession>W2SX45</accession>
<evidence type="ECO:0000256" key="4">
    <source>
        <dbReference type="ARBA" id="ARBA00022840"/>
    </source>
</evidence>
<dbReference type="AlphaFoldDB" id="W2SX45"/>
<keyword evidence="3" id="KW-0547">Nucleotide-binding</keyword>
<dbReference type="KEGG" id="nai:NECAME_18363"/>
<dbReference type="Gene3D" id="3.40.50.300">
    <property type="entry name" value="P-loop containing nucleotide triphosphate hydrolases"/>
    <property type="match status" value="1"/>
</dbReference>
<dbReference type="PANTHER" id="PTHR43776">
    <property type="entry name" value="TRANSPORT ATP-BINDING PROTEIN"/>
    <property type="match status" value="1"/>
</dbReference>
<dbReference type="Proteomes" id="UP000053676">
    <property type="component" value="Unassembled WGS sequence"/>
</dbReference>
<name>W2SX45_NECAM</name>
<proteinExistence type="inferred from homology"/>
<dbReference type="Pfam" id="PF00005">
    <property type="entry name" value="ABC_tran"/>
    <property type="match status" value="1"/>
</dbReference>
<keyword evidence="7" id="KW-1185">Reference proteome</keyword>
<gene>
    <name evidence="6" type="ORF">NECAME_18363</name>
</gene>
<evidence type="ECO:0000313" key="7">
    <source>
        <dbReference type="Proteomes" id="UP000053676"/>
    </source>
</evidence>
<evidence type="ECO:0000313" key="6">
    <source>
        <dbReference type="EMBL" id="ETN73406.1"/>
    </source>
</evidence>
<evidence type="ECO:0000256" key="1">
    <source>
        <dbReference type="ARBA" id="ARBA00005417"/>
    </source>
</evidence>